<feature type="transmembrane region" description="Helical" evidence="3">
    <location>
        <begin position="27"/>
        <end position="49"/>
    </location>
</feature>
<sequence>MPEVNLNNPQQPTPTFATPKKSINWKIIGIIVVIAAIILGGLGYTAVVLDVFGKKEASIGTTKKQVATPSAPKTNQKNSSPSEEISIKFKAVLTDECLDVLTKLDTGIKDYEKRQNLTKEEAEELQEAQQLLVSIEGKTLQEKADKLTAEVVSRWGGAFVVSNTDAEKFLAGEYNDAENRSLVKNYISEFAKRNVPLPYLLTILVGKYQSGEMNSGPLLEVTKRLFGEYLKEIS</sequence>
<organism evidence="4 5">
    <name type="scientific">Candidatus Woykebacteria bacterium GWA1_44_8</name>
    <dbReference type="NCBI Taxonomy" id="1802591"/>
    <lineage>
        <taxon>Bacteria</taxon>
        <taxon>Candidatus Woykeibacteriota</taxon>
    </lineage>
</organism>
<proteinExistence type="predicted"/>
<evidence type="ECO:0000313" key="4">
    <source>
        <dbReference type="EMBL" id="OGY21642.1"/>
    </source>
</evidence>
<keyword evidence="3" id="KW-0472">Membrane</keyword>
<accession>A0A1G1W1V1</accession>
<name>A0A1G1W1V1_9BACT</name>
<keyword evidence="3" id="KW-1133">Transmembrane helix</keyword>
<evidence type="ECO:0000313" key="5">
    <source>
        <dbReference type="Proteomes" id="UP000176299"/>
    </source>
</evidence>
<gene>
    <name evidence="4" type="ORF">A2113_03720</name>
</gene>
<keyword evidence="1" id="KW-0175">Coiled coil</keyword>
<keyword evidence="3" id="KW-0812">Transmembrane</keyword>
<evidence type="ECO:0000256" key="2">
    <source>
        <dbReference type="SAM" id="MobiDB-lite"/>
    </source>
</evidence>
<reference evidence="4 5" key="1">
    <citation type="journal article" date="2016" name="Nat. Commun.">
        <title>Thousands of microbial genomes shed light on interconnected biogeochemical processes in an aquifer system.</title>
        <authorList>
            <person name="Anantharaman K."/>
            <person name="Brown C.T."/>
            <person name="Hug L.A."/>
            <person name="Sharon I."/>
            <person name="Castelle C.J."/>
            <person name="Probst A.J."/>
            <person name="Thomas B.C."/>
            <person name="Singh A."/>
            <person name="Wilkins M.J."/>
            <person name="Karaoz U."/>
            <person name="Brodie E.L."/>
            <person name="Williams K.H."/>
            <person name="Hubbard S.S."/>
            <person name="Banfield J.F."/>
        </authorList>
    </citation>
    <scope>NUCLEOTIDE SEQUENCE [LARGE SCALE GENOMIC DNA]</scope>
</reference>
<dbReference type="STRING" id="1802591.A2113_03720"/>
<protein>
    <submittedName>
        <fullName evidence="4">Uncharacterized protein</fullName>
    </submittedName>
</protein>
<dbReference type="Proteomes" id="UP000176299">
    <property type="component" value="Unassembled WGS sequence"/>
</dbReference>
<comment type="caution">
    <text evidence="4">The sequence shown here is derived from an EMBL/GenBank/DDBJ whole genome shotgun (WGS) entry which is preliminary data.</text>
</comment>
<dbReference type="AlphaFoldDB" id="A0A1G1W1V1"/>
<evidence type="ECO:0000256" key="1">
    <source>
        <dbReference type="SAM" id="Coils"/>
    </source>
</evidence>
<feature type="region of interest" description="Disordered" evidence="2">
    <location>
        <begin position="62"/>
        <end position="82"/>
    </location>
</feature>
<evidence type="ECO:0000256" key="3">
    <source>
        <dbReference type="SAM" id="Phobius"/>
    </source>
</evidence>
<dbReference type="EMBL" id="MHCN01000011">
    <property type="protein sequence ID" value="OGY21642.1"/>
    <property type="molecule type" value="Genomic_DNA"/>
</dbReference>
<feature type="coiled-coil region" evidence="1">
    <location>
        <begin position="108"/>
        <end position="138"/>
    </location>
</feature>